<reference evidence="3" key="1">
    <citation type="submission" date="2023-03" db="EMBL/GenBank/DDBJ databases">
        <title>Massive genome expansion in bonnet fungi (Mycena s.s.) driven by repeated elements and novel gene families across ecological guilds.</title>
        <authorList>
            <consortium name="Lawrence Berkeley National Laboratory"/>
            <person name="Harder C.B."/>
            <person name="Miyauchi S."/>
            <person name="Viragh M."/>
            <person name="Kuo A."/>
            <person name="Thoen E."/>
            <person name="Andreopoulos B."/>
            <person name="Lu D."/>
            <person name="Skrede I."/>
            <person name="Drula E."/>
            <person name="Henrissat B."/>
            <person name="Morin E."/>
            <person name="Kohler A."/>
            <person name="Barry K."/>
            <person name="LaButti K."/>
            <person name="Morin E."/>
            <person name="Salamov A."/>
            <person name="Lipzen A."/>
            <person name="Mereny Z."/>
            <person name="Hegedus B."/>
            <person name="Baldrian P."/>
            <person name="Stursova M."/>
            <person name="Weitz H."/>
            <person name="Taylor A."/>
            <person name="Grigoriev I.V."/>
            <person name="Nagy L.G."/>
            <person name="Martin F."/>
            <person name="Kauserud H."/>
        </authorList>
    </citation>
    <scope>NUCLEOTIDE SEQUENCE</scope>
    <source>
        <strain evidence="3">CBHHK188m</strain>
    </source>
</reference>
<keyword evidence="2" id="KW-1133">Transmembrane helix</keyword>
<dbReference type="AlphaFoldDB" id="A0AAD7JV93"/>
<evidence type="ECO:0000256" key="1">
    <source>
        <dbReference type="SAM" id="MobiDB-lite"/>
    </source>
</evidence>
<gene>
    <name evidence="3" type="ORF">DFH07DRAFT_999409</name>
</gene>
<keyword evidence="2" id="KW-0472">Membrane</keyword>
<accession>A0AAD7JV93</accession>
<feature type="region of interest" description="Disordered" evidence="1">
    <location>
        <begin position="150"/>
        <end position="175"/>
    </location>
</feature>
<name>A0AAD7JV93_9AGAR</name>
<comment type="caution">
    <text evidence="3">The sequence shown here is derived from an EMBL/GenBank/DDBJ whole genome shotgun (WGS) entry which is preliminary data.</text>
</comment>
<proteinExistence type="predicted"/>
<feature type="non-terminal residue" evidence="3">
    <location>
        <position position="175"/>
    </location>
</feature>
<dbReference type="EMBL" id="JARJLG010000021">
    <property type="protein sequence ID" value="KAJ7771263.1"/>
    <property type="molecule type" value="Genomic_DNA"/>
</dbReference>
<evidence type="ECO:0000313" key="3">
    <source>
        <dbReference type="EMBL" id="KAJ7771263.1"/>
    </source>
</evidence>
<keyword evidence="4" id="KW-1185">Reference proteome</keyword>
<keyword evidence="2" id="KW-0812">Transmembrane</keyword>
<dbReference type="Proteomes" id="UP001215280">
    <property type="component" value="Unassembled WGS sequence"/>
</dbReference>
<organism evidence="3 4">
    <name type="scientific">Mycena maculata</name>
    <dbReference type="NCBI Taxonomy" id="230809"/>
    <lineage>
        <taxon>Eukaryota</taxon>
        <taxon>Fungi</taxon>
        <taxon>Dikarya</taxon>
        <taxon>Basidiomycota</taxon>
        <taxon>Agaricomycotina</taxon>
        <taxon>Agaricomycetes</taxon>
        <taxon>Agaricomycetidae</taxon>
        <taxon>Agaricales</taxon>
        <taxon>Marasmiineae</taxon>
        <taxon>Mycenaceae</taxon>
        <taxon>Mycena</taxon>
    </lineage>
</organism>
<evidence type="ECO:0000256" key="2">
    <source>
        <dbReference type="SAM" id="Phobius"/>
    </source>
</evidence>
<sequence length="175" mass="18978">MLVFIALSWRLTLNGTAPGLAGRSQSLIHGTNLPIMSKVLLQNGQLFYLTTVSFNILTLVMGIAPSISPTFHGIFPMPNIALENGMACRVFRALRLGLLRPDSDSDLTTWRSLVGTASQPNRRTPARSSNITLGGLTMHQRASDLNMPMTKKVDTDEGGSQEDSLTKKVSHSSIV</sequence>
<evidence type="ECO:0000313" key="4">
    <source>
        <dbReference type="Proteomes" id="UP001215280"/>
    </source>
</evidence>
<feature type="transmembrane region" description="Helical" evidence="2">
    <location>
        <begin position="45"/>
        <end position="67"/>
    </location>
</feature>
<protein>
    <submittedName>
        <fullName evidence="3">Uncharacterized protein</fullName>
    </submittedName>
</protein>